<dbReference type="Proteomes" id="UP000829476">
    <property type="component" value="Chromosome"/>
</dbReference>
<dbReference type="RefSeq" id="WP_242937001.1">
    <property type="nucleotide sequence ID" value="NZ_CP094326.1"/>
</dbReference>
<keyword evidence="2" id="KW-1185">Reference proteome</keyword>
<dbReference type="EMBL" id="CP094326">
    <property type="protein sequence ID" value="UNY98595.1"/>
    <property type="molecule type" value="Genomic_DNA"/>
</dbReference>
<proteinExistence type="predicted"/>
<gene>
    <name evidence="1" type="ORF">MQE36_16130</name>
</gene>
<organism evidence="1 2">
    <name type="scientific">Zhouia spongiae</name>
    <dbReference type="NCBI Taxonomy" id="2202721"/>
    <lineage>
        <taxon>Bacteria</taxon>
        <taxon>Pseudomonadati</taxon>
        <taxon>Bacteroidota</taxon>
        <taxon>Flavobacteriia</taxon>
        <taxon>Flavobacteriales</taxon>
        <taxon>Flavobacteriaceae</taxon>
        <taxon>Zhouia</taxon>
    </lineage>
</organism>
<evidence type="ECO:0000313" key="1">
    <source>
        <dbReference type="EMBL" id="UNY98595.1"/>
    </source>
</evidence>
<protein>
    <submittedName>
        <fullName evidence="1">Uncharacterized protein</fullName>
    </submittedName>
</protein>
<evidence type="ECO:0000313" key="2">
    <source>
        <dbReference type="Proteomes" id="UP000829476"/>
    </source>
</evidence>
<name>A0ABY3YL78_9FLAO</name>
<reference evidence="1 2" key="1">
    <citation type="journal article" date="2018" name="Int. J. Syst. Evol. Microbiol.">
        <title>Zhouia spongiae sp. nov., isolated from a marine sponge.</title>
        <authorList>
            <person name="Zhuang L."/>
            <person name="Lin B."/>
            <person name="Qin F."/>
            <person name="Luo L."/>
        </authorList>
    </citation>
    <scope>NUCLEOTIDE SEQUENCE [LARGE SCALE GENOMIC DNA]</scope>
    <source>
        <strain evidence="1 2">HN-Y44</strain>
    </source>
</reference>
<sequence>MKLISHKLIVCRDYPTVDEPFEGFKISETGILSILFRLWYSAGSWDTTTYAYKFRFRQNEFVLIGLDLFKTHRGNGNTTDYSINFLTSKMKISKGLISESKPKSVEWKTFNLKTPVTLKSIENPLAFNPEEFY</sequence>
<accession>A0ABY3YL78</accession>